<dbReference type="InterPro" id="IPR021424">
    <property type="entry name" value="PorA"/>
</dbReference>
<protein>
    <recommendedName>
        <fullName evidence="4">DUF3068 domain-containing protein</fullName>
    </recommendedName>
</protein>
<organism evidence="2 3">
    <name type="scientific">Actinocorallia longicatena</name>
    <dbReference type="NCBI Taxonomy" id="111803"/>
    <lineage>
        <taxon>Bacteria</taxon>
        <taxon>Bacillati</taxon>
        <taxon>Actinomycetota</taxon>
        <taxon>Actinomycetes</taxon>
        <taxon>Streptosporangiales</taxon>
        <taxon>Thermomonosporaceae</taxon>
        <taxon>Actinocorallia</taxon>
    </lineage>
</organism>
<comment type="caution">
    <text evidence="2">The sequence shown here is derived from an EMBL/GenBank/DDBJ whole genome shotgun (WGS) entry which is preliminary data.</text>
</comment>
<evidence type="ECO:0000256" key="1">
    <source>
        <dbReference type="SAM" id="Phobius"/>
    </source>
</evidence>
<sequence>MRRILGASLLVLAFFCLCLAPLVRFQVADDLVVFPADETSKITLVGGGARYLNTGSGAMVEGADLVSTVTVRGVPGESTDEVAVWDSFTATEDSGTGGLLETRTWRMAFDRKSGELRNCCGAALDLDNGVNQSGLGVLWPLADVRKRDYQRFDPATRRTWTSRFDGTDRIDGHEAYRFVQHVEPTVVGRVAEVPGAVLGLKSPEPVPADRVYEGTGTAWVDPRTGMVLDFRQQATLRLRTADGVDRATVLDTDLRLDEATRKAGVKAADDSAKAISTVRLVIPAASLALGLILLVTGILVVRRPSGREDTAPVER</sequence>
<keyword evidence="1" id="KW-0472">Membrane</keyword>
<keyword evidence="1" id="KW-1133">Transmembrane helix</keyword>
<name>A0ABP6QM57_9ACTN</name>
<feature type="transmembrane region" description="Helical" evidence="1">
    <location>
        <begin position="280"/>
        <end position="301"/>
    </location>
</feature>
<dbReference type="Pfam" id="PF11271">
    <property type="entry name" value="PorA"/>
    <property type="match status" value="1"/>
</dbReference>
<evidence type="ECO:0008006" key="4">
    <source>
        <dbReference type="Google" id="ProtNLM"/>
    </source>
</evidence>
<keyword evidence="1" id="KW-0812">Transmembrane</keyword>
<dbReference type="EMBL" id="BAAAUV010000022">
    <property type="protein sequence ID" value="GAA3232075.1"/>
    <property type="molecule type" value="Genomic_DNA"/>
</dbReference>
<dbReference type="RefSeq" id="WP_344835667.1">
    <property type="nucleotide sequence ID" value="NZ_BAAAUV010000022.1"/>
</dbReference>
<reference evidence="3" key="1">
    <citation type="journal article" date="2019" name="Int. J. Syst. Evol. Microbiol.">
        <title>The Global Catalogue of Microorganisms (GCM) 10K type strain sequencing project: providing services to taxonomists for standard genome sequencing and annotation.</title>
        <authorList>
            <consortium name="The Broad Institute Genomics Platform"/>
            <consortium name="The Broad Institute Genome Sequencing Center for Infectious Disease"/>
            <person name="Wu L."/>
            <person name="Ma J."/>
        </authorList>
    </citation>
    <scope>NUCLEOTIDE SEQUENCE [LARGE SCALE GENOMIC DNA]</scope>
    <source>
        <strain evidence="3">JCM 9377</strain>
    </source>
</reference>
<keyword evidence="3" id="KW-1185">Reference proteome</keyword>
<proteinExistence type="predicted"/>
<accession>A0ABP6QM57</accession>
<evidence type="ECO:0000313" key="2">
    <source>
        <dbReference type="EMBL" id="GAA3232075.1"/>
    </source>
</evidence>
<evidence type="ECO:0000313" key="3">
    <source>
        <dbReference type="Proteomes" id="UP001501237"/>
    </source>
</evidence>
<dbReference type="Proteomes" id="UP001501237">
    <property type="component" value="Unassembled WGS sequence"/>
</dbReference>
<gene>
    <name evidence="2" type="ORF">GCM10010468_63620</name>
</gene>